<sequence length="127" mass="13793">MEPALHDADRVLVRRTRRIRPGQIVVVIAPDPPLVHLPPDEGPAVDALPAVEPLPQPGERLLIKRAVAVPGDPVPRERFPALRDAPHAVVPPESLVVLGDNPDASWDSREFGFVRPGECVGVVVRKL</sequence>
<protein>
    <recommendedName>
        <fullName evidence="3">Peptidase S26 domain-containing protein</fullName>
    </recommendedName>
</protein>
<evidence type="ECO:0000256" key="2">
    <source>
        <dbReference type="ARBA" id="ARBA00009370"/>
    </source>
</evidence>
<feature type="domain" description="Peptidase S26" evidence="3">
    <location>
        <begin position="87"/>
        <end position="124"/>
    </location>
</feature>
<name>A0A6H9YZH6_9ACTN</name>
<gene>
    <name evidence="4" type="ORF">F8566_02130</name>
</gene>
<dbReference type="GO" id="GO:0006465">
    <property type="term" value="P:signal peptide processing"/>
    <property type="evidence" value="ECO:0007669"/>
    <property type="project" value="InterPro"/>
</dbReference>
<dbReference type="PANTHER" id="PTHR43390">
    <property type="entry name" value="SIGNAL PEPTIDASE I"/>
    <property type="match status" value="1"/>
</dbReference>
<keyword evidence="5" id="KW-1185">Reference proteome</keyword>
<feature type="domain" description="Peptidase S26" evidence="3">
    <location>
        <begin position="1"/>
        <end position="75"/>
    </location>
</feature>
<evidence type="ECO:0000313" key="4">
    <source>
        <dbReference type="EMBL" id="KAB2352774.1"/>
    </source>
</evidence>
<dbReference type="Proteomes" id="UP000468735">
    <property type="component" value="Unassembled WGS sequence"/>
</dbReference>
<accession>A0A6H9YZH6</accession>
<dbReference type="PRINTS" id="PR00727">
    <property type="entry name" value="LEADERPTASE"/>
</dbReference>
<dbReference type="Pfam" id="PF10502">
    <property type="entry name" value="Peptidase_S26"/>
    <property type="match status" value="2"/>
</dbReference>
<dbReference type="EMBL" id="WBMT01000001">
    <property type="protein sequence ID" value="KAB2352774.1"/>
    <property type="molecule type" value="Genomic_DNA"/>
</dbReference>
<dbReference type="InterPro" id="IPR000223">
    <property type="entry name" value="Pept_S26A_signal_pept_1"/>
</dbReference>
<dbReference type="AlphaFoldDB" id="A0A6H9YZH6"/>
<organism evidence="4 5">
    <name type="scientific">Actinomadura rudentiformis</name>
    <dbReference type="NCBI Taxonomy" id="359158"/>
    <lineage>
        <taxon>Bacteria</taxon>
        <taxon>Bacillati</taxon>
        <taxon>Actinomycetota</taxon>
        <taxon>Actinomycetes</taxon>
        <taxon>Streptosporangiales</taxon>
        <taxon>Thermomonosporaceae</taxon>
        <taxon>Actinomadura</taxon>
    </lineage>
</organism>
<comment type="subcellular location">
    <subcellularLocation>
        <location evidence="1">Cell membrane</location>
        <topology evidence="1">Single-pass type II membrane protein</topology>
    </subcellularLocation>
</comment>
<dbReference type="InterPro" id="IPR036286">
    <property type="entry name" value="LexA/Signal_pep-like_sf"/>
</dbReference>
<dbReference type="GO" id="GO:0005886">
    <property type="term" value="C:plasma membrane"/>
    <property type="evidence" value="ECO:0007669"/>
    <property type="project" value="UniProtKB-SubCell"/>
</dbReference>
<evidence type="ECO:0000313" key="5">
    <source>
        <dbReference type="Proteomes" id="UP000468735"/>
    </source>
</evidence>
<reference evidence="4 5" key="1">
    <citation type="submission" date="2019-09" db="EMBL/GenBank/DDBJ databases">
        <title>Actinomadura physcomitrii sp. nov., a novel actinomycete isolated from moss [Physcomitrium sphaericum (Ludw) Fuernr].</title>
        <authorList>
            <person name="Zhuang X."/>
            <person name="Liu C."/>
        </authorList>
    </citation>
    <scope>NUCLEOTIDE SEQUENCE [LARGE SCALE GENOMIC DNA]</scope>
    <source>
        <strain evidence="4 5">HMC1</strain>
    </source>
</reference>
<dbReference type="GO" id="GO:0004252">
    <property type="term" value="F:serine-type endopeptidase activity"/>
    <property type="evidence" value="ECO:0007669"/>
    <property type="project" value="InterPro"/>
</dbReference>
<proteinExistence type="inferred from homology"/>
<comment type="similarity">
    <text evidence="2">Belongs to the peptidase S26 family.</text>
</comment>
<dbReference type="CDD" id="cd06530">
    <property type="entry name" value="S26_SPase_I"/>
    <property type="match status" value="1"/>
</dbReference>
<evidence type="ECO:0000256" key="1">
    <source>
        <dbReference type="ARBA" id="ARBA00004401"/>
    </source>
</evidence>
<dbReference type="OrthoDB" id="5518017at2"/>
<dbReference type="SUPFAM" id="SSF51306">
    <property type="entry name" value="LexA/Signal peptidase"/>
    <property type="match status" value="1"/>
</dbReference>
<dbReference type="Gene3D" id="2.10.109.10">
    <property type="entry name" value="Umud Fragment, subunit A"/>
    <property type="match status" value="1"/>
</dbReference>
<dbReference type="InterPro" id="IPR019533">
    <property type="entry name" value="Peptidase_S26"/>
</dbReference>
<dbReference type="PANTHER" id="PTHR43390:SF1">
    <property type="entry name" value="CHLOROPLAST PROCESSING PEPTIDASE"/>
    <property type="match status" value="1"/>
</dbReference>
<evidence type="ECO:0000259" key="3">
    <source>
        <dbReference type="Pfam" id="PF10502"/>
    </source>
</evidence>
<comment type="caution">
    <text evidence="4">The sequence shown here is derived from an EMBL/GenBank/DDBJ whole genome shotgun (WGS) entry which is preliminary data.</text>
</comment>